<evidence type="ECO:0000313" key="1">
    <source>
        <dbReference type="EMBL" id="HIY78204.1"/>
    </source>
</evidence>
<sequence>MCSQLLNGFLSARGIRTRVYYDRSARVGEYLRALLPGGKVLLLADQAHASLAAAIKADLAGFKVISVVYGEKDRPEGLFSLPDEVRGTVAVGERSALAARFFTTLRGGYCILLPVRASARGIFERSIETCGEYPLCDADAVIADELLMKTDAAEIAECALSSLFAEDIDIDGAFTGRRKEDAGYGQLRAAQKFLCAEEIGAKDLFNASACLALARACNFRFPADAFLSLLIQRSGKDRGACALETLLFFTKKYSYLFNDGHLRPFYVADYAARAQRAAETIGKRAFSLIAVPSLRESFERERVFAESRRRFCDAMRLLSDFADAVKEKYYAAGGKRGAFGEDLLNELFSFSADLSPFLSVGALMRDFGVRCA</sequence>
<comment type="caution">
    <text evidence="1">The sequence shown here is derived from an EMBL/GenBank/DDBJ whole genome shotgun (WGS) entry which is preliminary data.</text>
</comment>
<evidence type="ECO:0000313" key="2">
    <source>
        <dbReference type="Proteomes" id="UP000824135"/>
    </source>
</evidence>
<reference evidence="1" key="2">
    <citation type="submission" date="2021-04" db="EMBL/GenBank/DDBJ databases">
        <authorList>
            <person name="Gilroy R."/>
        </authorList>
    </citation>
    <scope>NUCLEOTIDE SEQUENCE</scope>
    <source>
        <strain evidence="1">CHK199-9574</strain>
    </source>
</reference>
<name>A0A9D1Z8I8_9FIRM</name>
<gene>
    <name evidence="1" type="ORF">H9728_04090</name>
</gene>
<dbReference type="AlphaFoldDB" id="A0A9D1Z8I8"/>
<protein>
    <submittedName>
        <fullName evidence="1">Uncharacterized protein</fullName>
    </submittedName>
</protein>
<accession>A0A9D1Z8I8</accession>
<dbReference type="Proteomes" id="UP000824135">
    <property type="component" value="Unassembled WGS sequence"/>
</dbReference>
<organism evidence="1 2">
    <name type="scientific">Candidatus Borkfalkia excrementavium</name>
    <dbReference type="NCBI Taxonomy" id="2838505"/>
    <lineage>
        <taxon>Bacteria</taxon>
        <taxon>Bacillati</taxon>
        <taxon>Bacillota</taxon>
        <taxon>Clostridia</taxon>
        <taxon>Christensenellales</taxon>
        <taxon>Christensenellaceae</taxon>
        <taxon>Candidatus Borkfalkia</taxon>
    </lineage>
</organism>
<reference evidence="1" key="1">
    <citation type="journal article" date="2021" name="PeerJ">
        <title>Extensive microbial diversity within the chicken gut microbiome revealed by metagenomics and culture.</title>
        <authorList>
            <person name="Gilroy R."/>
            <person name="Ravi A."/>
            <person name="Getino M."/>
            <person name="Pursley I."/>
            <person name="Horton D.L."/>
            <person name="Alikhan N.F."/>
            <person name="Baker D."/>
            <person name="Gharbi K."/>
            <person name="Hall N."/>
            <person name="Watson M."/>
            <person name="Adriaenssens E.M."/>
            <person name="Foster-Nyarko E."/>
            <person name="Jarju S."/>
            <person name="Secka A."/>
            <person name="Antonio M."/>
            <person name="Oren A."/>
            <person name="Chaudhuri R.R."/>
            <person name="La Ragione R."/>
            <person name="Hildebrand F."/>
            <person name="Pallen M.J."/>
        </authorList>
    </citation>
    <scope>NUCLEOTIDE SEQUENCE</scope>
    <source>
        <strain evidence="1">CHK199-9574</strain>
    </source>
</reference>
<dbReference type="EMBL" id="DXCO01000031">
    <property type="protein sequence ID" value="HIY78204.1"/>
    <property type="molecule type" value="Genomic_DNA"/>
</dbReference>
<proteinExistence type="predicted"/>